<dbReference type="SMART" id="SM00421">
    <property type="entry name" value="HTH_LUXR"/>
    <property type="match status" value="1"/>
</dbReference>
<dbReference type="InterPro" id="IPR000792">
    <property type="entry name" value="Tscrpt_reg_LuxR_C"/>
</dbReference>
<dbReference type="SUPFAM" id="SSF46894">
    <property type="entry name" value="C-terminal effector domain of the bipartite response regulators"/>
    <property type="match status" value="1"/>
</dbReference>
<dbReference type="Gene3D" id="3.40.50.2300">
    <property type="match status" value="1"/>
</dbReference>
<evidence type="ECO:0000313" key="6">
    <source>
        <dbReference type="EMBL" id="ATX78765.1"/>
    </source>
</evidence>
<dbReference type="InterPro" id="IPR051015">
    <property type="entry name" value="EvgA-like"/>
</dbReference>
<evidence type="ECO:0000313" key="7">
    <source>
        <dbReference type="Proteomes" id="UP000231701"/>
    </source>
</evidence>
<keyword evidence="2 6" id="KW-0238">DNA-binding</keyword>
<dbReference type="SMART" id="SM00448">
    <property type="entry name" value="REC"/>
    <property type="match status" value="1"/>
</dbReference>
<dbReference type="PANTHER" id="PTHR45566:SF2">
    <property type="entry name" value="NARL SUBFAMILY"/>
    <property type="match status" value="1"/>
</dbReference>
<dbReference type="GO" id="GO:0000160">
    <property type="term" value="P:phosphorelay signal transduction system"/>
    <property type="evidence" value="ECO:0007669"/>
    <property type="project" value="InterPro"/>
</dbReference>
<dbReference type="SUPFAM" id="SSF52172">
    <property type="entry name" value="CheY-like"/>
    <property type="match status" value="1"/>
</dbReference>
<feature type="domain" description="HTH luxR-type" evidence="4">
    <location>
        <begin position="129"/>
        <end position="194"/>
    </location>
</feature>
<proteinExistence type="predicted"/>
<feature type="modified residue" description="4-aspartylphosphate" evidence="3">
    <location>
        <position position="53"/>
    </location>
</feature>
<dbReference type="PROSITE" id="PS00622">
    <property type="entry name" value="HTH_LUXR_1"/>
    <property type="match status" value="1"/>
</dbReference>
<gene>
    <name evidence="6" type="ORF">Ga0123461_0313</name>
</gene>
<accession>A0A2K8KVC9</accession>
<dbReference type="OrthoDB" id="5293313at2"/>
<reference evidence="6 7" key="1">
    <citation type="submission" date="2016-12" db="EMBL/GenBank/DDBJ databases">
        <title>Isolation and genomic insights into novel planktonic Zetaproteobacteria from stratified waters of the Chesapeake Bay.</title>
        <authorList>
            <person name="McAllister S.M."/>
            <person name="Kato S."/>
            <person name="Chan C.S."/>
            <person name="Chiu B.K."/>
            <person name="Field E.K."/>
        </authorList>
    </citation>
    <scope>NUCLEOTIDE SEQUENCE [LARGE SCALE GENOMIC DNA]</scope>
    <source>
        <strain evidence="6 7">CP-5</strain>
    </source>
</reference>
<dbReference type="Gene3D" id="1.10.10.10">
    <property type="entry name" value="Winged helix-like DNA-binding domain superfamily/Winged helix DNA-binding domain"/>
    <property type="match status" value="1"/>
</dbReference>
<dbReference type="PRINTS" id="PR00038">
    <property type="entry name" value="HTHLUXR"/>
</dbReference>
<keyword evidence="1 3" id="KW-0597">Phosphoprotein</keyword>
<dbReference type="CDD" id="cd17535">
    <property type="entry name" value="REC_NarL-like"/>
    <property type="match status" value="1"/>
</dbReference>
<dbReference type="CDD" id="cd06170">
    <property type="entry name" value="LuxR_C_like"/>
    <property type="match status" value="1"/>
</dbReference>
<dbReference type="RefSeq" id="WP_100276736.1">
    <property type="nucleotide sequence ID" value="NZ_CP018799.1"/>
</dbReference>
<evidence type="ECO:0000256" key="1">
    <source>
        <dbReference type="ARBA" id="ARBA00022553"/>
    </source>
</evidence>
<keyword evidence="7" id="KW-1185">Reference proteome</keyword>
<dbReference type="PROSITE" id="PS50043">
    <property type="entry name" value="HTH_LUXR_2"/>
    <property type="match status" value="1"/>
</dbReference>
<dbReference type="AlphaFoldDB" id="A0A2K8KVC9"/>
<name>A0A2K8KVC9_MARES</name>
<dbReference type="GO" id="GO:0003677">
    <property type="term" value="F:DNA binding"/>
    <property type="evidence" value="ECO:0007669"/>
    <property type="project" value="UniProtKB-KW"/>
</dbReference>
<dbReference type="Pfam" id="PF00072">
    <property type="entry name" value="Response_reg"/>
    <property type="match status" value="1"/>
</dbReference>
<sequence length="195" mass="21514">MKILIADDHCLHRELVRTLLEVVYPDAEILEASDYSSVIEVCTSIQPAVVLLDLSMPNMNGLLSVNQIIDHFPNSRVIVCSASEHPILIQTIMSFGASGFIPKTLSCKELLTGVKRALEGEVYLPSSLNNDANIILTQRQSEILGFVCSGVSNKEIAAQLNVSLHTVKFHVGSVFEKLNVQNRQQLISLMGLHYQ</sequence>
<evidence type="ECO:0000256" key="3">
    <source>
        <dbReference type="PROSITE-ProRule" id="PRU00169"/>
    </source>
</evidence>
<dbReference type="EMBL" id="CP018799">
    <property type="protein sequence ID" value="ATX78765.1"/>
    <property type="molecule type" value="Genomic_DNA"/>
</dbReference>
<dbReference type="InterPro" id="IPR011006">
    <property type="entry name" value="CheY-like_superfamily"/>
</dbReference>
<dbReference type="PANTHER" id="PTHR45566">
    <property type="entry name" value="HTH-TYPE TRANSCRIPTIONAL REGULATOR YHJB-RELATED"/>
    <property type="match status" value="1"/>
</dbReference>
<protein>
    <submittedName>
        <fullName evidence="6">DNA-binding response regulator, NarL/FixJ family, contains REC and HTH domains</fullName>
    </submittedName>
</protein>
<evidence type="ECO:0000259" key="5">
    <source>
        <dbReference type="PROSITE" id="PS50110"/>
    </source>
</evidence>
<dbReference type="InterPro" id="IPR036388">
    <property type="entry name" value="WH-like_DNA-bd_sf"/>
</dbReference>
<dbReference type="Pfam" id="PF00196">
    <property type="entry name" value="GerE"/>
    <property type="match status" value="1"/>
</dbReference>
<dbReference type="InterPro" id="IPR001789">
    <property type="entry name" value="Sig_transdc_resp-reg_receiver"/>
</dbReference>
<dbReference type="InterPro" id="IPR058245">
    <property type="entry name" value="NreC/VraR/RcsB-like_REC"/>
</dbReference>
<dbReference type="KEGG" id="maes:Ga0123461_0313"/>
<feature type="domain" description="Response regulatory" evidence="5">
    <location>
        <begin position="2"/>
        <end position="118"/>
    </location>
</feature>
<evidence type="ECO:0000256" key="2">
    <source>
        <dbReference type="ARBA" id="ARBA00023125"/>
    </source>
</evidence>
<evidence type="ECO:0000259" key="4">
    <source>
        <dbReference type="PROSITE" id="PS50043"/>
    </source>
</evidence>
<dbReference type="GO" id="GO:0006355">
    <property type="term" value="P:regulation of DNA-templated transcription"/>
    <property type="evidence" value="ECO:0007669"/>
    <property type="project" value="InterPro"/>
</dbReference>
<dbReference type="Proteomes" id="UP000231701">
    <property type="component" value="Chromosome"/>
</dbReference>
<dbReference type="PROSITE" id="PS50110">
    <property type="entry name" value="RESPONSE_REGULATORY"/>
    <property type="match status" value="1"/>
</dbReference>
<dbReference type="InterPro" id="IPR016032">
    <property type="entry name" value="Sig_transdc_resp-reg_C-effctor"/>
</dbReference>
<organism evidence="6 7">
    <name type="scientific">Mariprofundus aestuarium</name>
    <dbReference type="NCBI Taxonomy" id="1921086"/>
    <lineage>
        <taxon>Bacteria</taxon>
        <taxon>Pseudomonadati</taxon>
        <taxon>Pseudomonadota</taxon>
        <taxon>Candidatius Mariprofundia</taxon>
        <taxon>Mariprofundales</taxon>
        <taxon>Mariprofundaceae</taxon>
        <taxon>Mariprofundus</taxon>
    </lineage>
</organism>